<organism evidence="1 2">
    <name type="scientific">Zalaria obscura</name>
    <dbReference type="NCBI Taxonomy" id="2024903"/>
    <lineage>
        <taxon>Eukaryota</taxon>
        <taxon>Fungi</taxon>
        <taxon>Dikarya</taxon>
        <taxon>Ascomycota</taxon>
        <taxon>Pezizomycotina</taxon>
        <taxon>Dothideomycetes</taxon>
        <taxon>Dothideomycetidae</taxon>
        <taxon>Dothideales</taxon>
        <taxon>Zalariaceae</taxon>
        <taxon>Zalaria</taxon>
    </lineage>
</organism>
<gene>
    <name evidence="1" type="ORF">M8818_005268</name>
</gene>
<keyword evidence="2" id="KW-1185">Reference proteome</keyword>
<accession>A0ACC3S9A1</accession>
<reference evidence="1" key="1">
    <citation type="submission" date="2024-02" db="EMBL/GenBank/DDBJ databases">
        <title>Metagenome Assembled Genome of Zalaria obscura JY119.</title>
        <authorList>
            <person name="Vighnesh L."/>
            <person name="Jagadeeshwari U."/>
            <person name="Venkata Ramana C."/>
            <person name="Sasikala C."/>
        </authorList>
    </citation>
    <scope>NUCLEOTIDE SEQUENCE</scope>
    <source>
        <strain evidence="1">JY119</strain>
    </source>
</reference>
<comment type="caution">
    <text evidence="1">The sequence shown here is derived from an EMBL/GenBank/DDBJ whole genome shotgun (WGS) entry which is preliminary data.</text>
</comment>
<evidence type="ECO:0000313" key="1">
    <source>
        <dbReference type="EMBL" id="KAK8203377.1"/>
    </source>
</evidence>
<evidence type="ECO:0000313" key="2">
    <source>
        <dbReference type="Proteomes" id="UP001320706"/>
    </source>
</evidence>
<proteinExistence type="predicted"/>
<dbReference type="EMBL" id="JAMKPW020000030">
    <property type="protein sequence ID" value="KAK8203377.1"/>
    <property type="molecule type" value="Genomic_DNA"/>
</dbReference>
<name>A0ACC3S9A1_9PEZI</name>
<sequence length="135" mass="14642">MIVAQSPISPNAGTQGAGRPLHQAHIMRKAVGISECMHSISNTSAKSDVRWACCQPWAARSRLEDVPLASEVVSTQPPWNTLEACLALNDTETVMYPSIVPADWHRKWISGAYIVGSGCNLEHSCCLGRTKARKA</sequence>
<protein>
    <submittedName>
        <fullName evidence="1">Uncharacterized protein</fullName>
    </submittedName>
</protein>
<dbReference type="Proteomes" id="UP001320706">
    <property type="component" value="Unassembled WGS sequence"/>
</dbReference>